<dbReference type="InterPro" id="IPR052894">
    <property type="entry name" value="AsmA-related"/>
</dbReference>
<accession>A0A923I3B5</accession>
<reference evidence="2" key="1">
    <citation type="submission" date="2020-08" db="EMBL/GenBank/DDBJ databases">
        <title>Novel species isolated from subtropical streams in China.</title>
        <authorList>
            <person name="Lu H."/>
        </authorList>
    </citation>
    <scope>NUCLEOTIDE SEQUENCE</scope>
    <source>
        <strain evidence="2">CY7W</strain>
    </source>
</reference>
<dbReference type="RefSeq" id="WP_186882442.1">
    <property type="nucleotide sequence ID" value="NZ_JACOGG010000024.1"/>
</dbReference>
<comment type="caution">
    <text evidence="2">The sequence shown here is derived from an EMBL/GenBank/DDBJ whole genome shotgun (WGS) entry which is preliminary data.</text>
</comment>
<protein>
    <submittedName>
        <fullName evidence="2">DUF748 domain-containing protein</fullName>
    </submittedName>
</protein>
<name>A0A923I3B5_9BURK</name>
<organism evidence="2 3">
    <name type="scientific">Undibacterium rugosum</name>
    <dbReference type="NCBI Taxonomy" id="2762291"/>
    <lineage>
        <taxon>Bacteria</taxon>
        <taxon>Pseudomonadati</taxon>
        <taxon>Pseudomonadota</taxon>
        <taxon>Betaproteobacteria</taxon>
        <taxon>Burkholderiales</taxon>
        <taxon>Oxalobacteraceae</taxon>
        <taxon>Undibacterium</taxon>
    </lineage>
</organism>
<dbReference type="InterPro" id="IPR008023">
    <property type="entry name" value="DUF748"/>
</dbReference>
<evidence type="ECO:0000256" key="1">
    <source>
        <dbReference type="SAM" id="MobiDB-lite"/>
    </source>
</evidence>
<dbReference type="InterPro" id="IPR036737">
    <property type="entry name" value="OmpA-like_sf"/>
</dbReference>
<sequence>MSQFREFFTRGKTRRWMSGLAALLLLSMLLSWLLLPGWLKTVLIEQTQQQTGRKLELDQLRFSPLQLAVTAEGLRLYEADQKNIALSVHKAELNLSVTSLFHRAAVVDEIRLEQPEVFLVRESAGEAGVYNFSDILNKLAAQPKSDGETRFAISNIQIQGGRIQLHDRVLNKQFVLSEIAVGVPFVSNFPKAIDSFVEPKFQAKLNGAPIDLKARAKPFTKGLDTSLAIDLHALDLAQLVPYLPVSLPVQLSSALLDTRLDLSFKQQAHAQIVLSGELGLRQLKLLDKAGAELLQLEAVKTEIRQFDLQKMSADIGKLHLTGPQVWLTMDKKQGLNWASLTQSSTANSSVKQANKSVSESDRESAKSGAAAPQSTALPAIVLHQLAINDGQLHLRDSLHSTTEQVLDFSQITLHAQGISTHKDAAAATVHLQLKGSAGEGLELEAQLQPLSAALNGKLSIEQLALEHYQGFISPYLQATVQGELKAQTQIAWQEGILALSAMDAELSRFQIVGKKEDGSIALQSLRLEQLALDTGKRELSVDAIRLQGLNTDLRRSKEFASGFQHWLVQAPTQGGAAPANSAAPGKAWKLAAGRVQLDNAALQFQDSSVSPAVKLTTENLNLQLQGWRSDLANAMQFQLQSRLNRKGSLKLNGSSTAQLAQLKLDLDAQGLPVAGLYPYFSSLLNVEITQGVASAKGQLQLARVLEPQREIRYQGKLGFSDFQIVENGSDQDFLDWKAIMFDGLSVSLTPTQQMVDMKQLSLKDFYARAVLSEQGKLNLQNIVVQTKAQPSATGEAPALTAAASVAAVTQAPTGAAEPAQATAARKPVIRIGQIAIRGGNVNFTDNFIKPNYKANLTGVSGNIGTLASDNPQPATVELNGKVDDDAPLLISGTLNPLSEPVFLDIKGSANGIELTRLTPYAAKYAGYVIDKGKLSMQVSYRIENQQLKADNAVTLDQLTFGERVESPSATRLPVMLAVALLRDNDGRIAINLPISGSLSDPQFSVGSIIMKVFVNVLTKAVTSPFALLGSMFGGGEELAYVEFEAGAAQLTPAMTAKLDQLAKALMNRQALKLDIIGRIDPETDAAGVRSRKLAARLQEAKWRDGLKKDKSVKLSEVSLDATERQRYLQALYDAAKFEKPKNMLGLNKSLPAAEMEAMLIRHTAIGEEDMRELAQKRADLVRDYLEDVAGVPRERLFLIAPKLKADDLKDKGSAARVDFSLK</sequence>
<gene>
    <name evidence="2" type="ORF">H8K47_16240</name>
</gene>
<dbReference type="AlphaFoldDB" id="A0A923I3B5"/>
<feature type="compositionally biased region" description="Polar residues" evidence="1">
    <location>
        <begin position="348"/>
        <end position="357"/>
    </location>
</feature>
<dbReference type="PANTHER" id="PTHR30441">
    <property type="entry name" value="DUF748 DOMAIN-CONTAINING PROTEIN"/>
    <property type="match status" value="1"/>
</dbReference>
<dbReference type="Pfam" id="PF05359">
    <property type="entry name" value="DUF748"/>
    <property type="match status" value="2"/>
</dbReference>
<dbReference type="PANTHER" id="PTHR30441:SF8">
    <property type="entry name" value="DUF748 DOMAIN-CONTAINING PROTEIN"/>
    <property type="match status" value="1"/>
</dbReference>
<dbReference type="Gene3D" id="3.30.1330.60">
    <property type="entry name" value="OmpA-like domain"/>
    <property type="match status" value="1"/>
</dbReference>
<feature type="region of interest" description="Disordered" evidence="1">
    <location>
        <begin position="348"/>
        <end position="371"/>
    </location>
</feature>
<proteinExistence type="predicted"/>
<evidence type="ECO:0000313" key="2">
    <source>
        <dbReference type="EMBL" id="MBC3936916.1"/>
    </source>
</evidence>
<keyword evidence="3" id="KW-1185">Reference proteome</keyword>
<dbReference type="EMBL" id="JACOGG010000024">
    <property type="protein sequence ID" value="MBC3936916.1"/>
    <property type="molecule type" value="Genomic_DNA"/>
</dbReference>
<evidence type="ECO:0000313" key="3">
    <source>
        <dbReference type="Proteomes" id="UP000612361"/>
    </source>
</evidence>
<dbReference type="GO" id="GO:0090313">
    <property type="term" value="P:regulation of protein targeting to membrane"/>
    <property type="evidence" value="ECO:0007669"/>
    <property type="project" value="TreeGrafter"/>
</dbReference>
<dbReference type="Proteomes" id="UP000612361">
    <property type="component" value="Unassembled WGS sequence"/>
</dbReference>
<dbReference type="GO" id="GO:0005886">
    <property type="term" value="C:plasma membrane"/>
    <property type="evidence" value="ECO:0007669"/>
    <property type="project" value="TreeGrafter"/>
</dbReference>